<dbReference type="Pfam" id="PF13470">
    <property type="entry name" value="PIN_3"/>
    <property type="match status" value="1"/>
</dbReference>
<organism evidence="2 3">
    <name type="scientific">Comamonas antarctica</name>
    <dbReference type="NCBI Taxonomy" id="2743470"/>
    <lineage>
        <taxon>Bacteria</taxon>
        <taxon>Pseudomonadati</taxon>
        <taxon>Pseudomonadota</taxon>
        <taxon>Betaproteobacteria</taxon>
        <taxon>Burkholderiales</taxon>
        <taxon>Comamonadaceae</taxon>
        <taxon>Comamonas</taxon>
    </lineage>
</organism>
<dbReference type="InterPro" id="IPR029060">
    <property type="entry name" value="PIN-like_dom_sf"/>
</dbReference>
<protein>
    <submittedName>
        <fullName evidence="2">PIN domain-containing protein</fullName>
    </submittedName>
</protein>
<dbReference type="InterPro" id="IPR002850">
    <property type="entry name" value="PIN_toxin-like"/>
</dbReference>
<sequence length="172" mass="18218">MKIVLRWPQCNAVHGAGPRPLVLDTNMVLDLLVFDDPAIAPVRALLAEGALHWIADAAQRVELERVLAYPQIAPRVAFYGLSTASVLAAFDAGVAYQSEAPAIRVICKDPDDQHFLALAVQHQALLLSKDKAVLVQRKRLALLGATVGNLLLWPPAAAAVPAPVGSAQGLAA</sequence>
<dbReference type="InterPro" id="IPR002716">
    <property type="entry name" value="PIN_dom"/>
</dbReference>
<keyword evidence="3" id="KW-1185">Reference proteome</keyword>
<evidence type="ECO:0000313" key="3">
    <source>
        <dbReference type="Proteomes" id="UP000509579"/>
    </source>
</evidence>
<evidence type="ECO:0000313" key="2">
    <source>
        <dbReference type="EMBL" id="QKV51581.1"/>
    </source>
</evidence>
<feature type="domain" description="PIN" evidence="1">
    <location>
        <begin position="21"/>
        <end position="127"/>
    </location>
</feature>
<name>A0A6N1WX02_9BURK</name>
<reference evidence="2 3" key="1">
    <citation type="submission" date="2020-06" db="EMBL/GenBank/DDBJ databases">
        <title>Acidovorax antarctica sp. nov., isolated from Corinth ice sheet soil, Antarctic Fields Peninsula.</title>
        <authorList>
            <person name="Xu Q."/>
            <person name="Peng F."/>
        </authorList>
    </citation>
    <scope>NUCLEOTIDE SEQUENCE [LARGE SCALE GENOMIC DNA]</scope>
    <source>
        <strain evidence="2 3">16-35-5</strain>
    </source>
</reference>
<dbReference type="PANTHER" id="PTHR34610">
    <property type="entry name" value="SSL7007 PROTEIN"/>
    <property type="match status" value="1"/>
</dbReference>
<dbReference type="Proteomes" id="UP000509579">
    <property type="component" value="Chromosome"/>
</dbReference>
<proteinExistence type="predicted"/>
<evidence type="ECO:0000259" key="1">
    <source>
        <dbReference type="Pfam" id="PF13470"/>
    </source>
</evidence>
<dbReference type="EMBL" id="CP054840">
    <property type="protein sequence ID" value="QKV51581.1"/>
    <property type="molecule type" value="Genomic_DNA"/>
</dbReference>
<dbReference type="KEGG" id="aant:HUK68_01025"/>
<dbReference type="PANTHER" id="PTHR34610:SF3">
    <property type="entry name" value="SSL7007 PROTEIN"/>
    <property type="match status" value="1"/>
</dbReference>
<dbReference type="AlphaFoldDB" id="A0A6N1WX02"/>
<gene>
    <name evidence="2" type="ORF">HUK68_01025</name>
</gene>
<accession>A0A6N1WX02</accession>
<dbReference type="RefSeq" id="WP_175502517.1">
    <property type="nucleotide sequence ID" value="NZ_CAURQT010000040.1"/>
</dbReference>
<dbReference type="SUPFAM" id="SSF88723">
    <property type="entry name" value="PIN domain-like"/>
    <property type="match status" value="1"/>
</dbReference>